<name>A0A8K0EG81_BRALA</name>
<organism evidence="4 5">
    <name type="scientific">Branchiostoma lanceolatum</name>
    <name type="common">Common lancelet</name>
    <name type="synonym">Amphioxus lanceolatum</name>
    <dbReference type="NCBI Taxonomy" id="7740"/>
    <lineage>
        <taxon>Eukaryota</taxon>
        <taxon>Metazoa</taxon>
        <taxon>Chordata</taxon>
        <taxon>Cephalochordata</taxon>
        <taxon>Leptocardii</taxon>
        <taxon>Amphioxiformes</taxon>
        <taxon>Branchiostomatidae</taxon>
        <taxon>Branchiostoma</taxon>
    </lineage>
</organism>
<keyword evidence="2" id="KW-0677">Repeat</keyword>
<gene>
    <name evidence="4" type="primary">Hypp8681</name>
    <name evidence="4" type="ORF">BLAG_LOCUS10754</name>
</gene>
<evidence type="ECO:0000313" key="5">
    <source>
        <dbReference type="Proteomes" id="UP000838412"/>
    </source>
</evidence>
<evidence type="ECO:0000256" key="3">
    <source>
        <dbReference type="SAM" id="MobiDB-lite"/>
    </source>
</evidence>
<dbReference type="InterPro" id="IPR032675">
    <property type="entry name" value="LRR_dom_sf"/>
</dbReference>
<dbReference type="SMART" id="SM00369">
    <property type="entry name" value="LRR_TYP"/>
    <property type="match status" value="2"/>
</dbReference>
<dbReference type="SUPFAM" id="SSF52058">
    <property type="entry name" value="L domain-like"/>
    <property type="match status" value="1"/>
</dbReference>
<protein>
    <submittedName>
        <fullName evidence="4">Hypp8681 protein</fullName>
    </submittedName>
</protein>
<evidence type="ECO:0000313" key="4">
    <source>
        <dbReference type="EMBL" id="CAH1249758.1"/>
    </source>
</evidence>
<dbReference type="AlphaFoldDB" id="A0A8K0EG81"/>
<keyword evidence="1" id="KW-0433">Leucine-rich repeat</keyword>
<feature type="compositionally biased region" description="Basic and acidic residues" evidence="3">
    <location>
        <begin position="312"/>
        <end position="322"/>
    </location>
</feature>
<sequence>MLEHNLLRFVCPDWFLGLTNLKVLHLDSNRLEILPKNVFVPLVNLDRLDLRYNAFLCLPKNISWVQKSTAKYSLGGNKLFGGRVHQRFKWQALLVSDLSWVQVKVTGMDTRLTHANTAETTWLHYYHTTTQGAARTTTYNFGCGVLQYGREQVTGGQAPYVVMAVMEGNHEGHNDNVTSWCKRFWLGTETAYVNLASTGESRKQLAAFTAQNNETSLLVSFIVDPVSPVVSGDKTLIQKNVRCVLFSGRKTFRSSFAATRREGSDTHDVCPDTDVCQAGEEQGPANNTAGNHTAYAVDGPRTSNETVGNKTAEVRGSEDAELETKYSTVRLQTIQATTHRDRPTTTRPLSEQSDELPTTILRISAGIVVSVAVAICIVKRRRFCRHDDQTIRDDAVDPSVRPVVSISRWIVPSGSHGDDGGATAYTAEEGEVPAYSEIPDDYFNFNNPGYRYRRSSLPTDDNPYCQIPDEYYGYENTARQANWRPSSLPLTLGVTYENLRQDETVERWQWQPSDLDAQDEDDDVTTFYAAGAEVALPTETRSGTKHRRYEDPARISKSLRYLRMAGEIEKAVGIPYGRPAGLASRGMVERGAYGTKPAAVAEVSLSDVNNARTGHANYESPARLSKSLLDLRRGGRQQKKTDVTTYGRTSTRDELVSRSAGDVLETYQGYGAAHAHRSRSQEMLPSEDMGAPFARTAVGRRHSI</sequence>
<accession>A0A8K0EG81</accession>
<dbReference type="InterPro" id="IPR003591">
    <property type="entry name" value="Leu-rich_rpt_typical-subtyp"/>
</dbReference>
<dbReference type="Proteomes" id="UP000838412">
    <property type="component" value="Chromosome 17"/>
</dbReference>
<dbReference type="Gene3D" id="3.80.10.10">
    <property type="entry name" value="Ribonuclease Inhibitor"/>
    <property type="match status" value="1"/>
</dbReference>
<dbReference type="InterPro" id="IPR001611">
    <property type="entry name" value="Leu-rich_rpt"/>
</dbReference>
<dbReference type="EMBL" id="OV696702">
    <property type="protein sequence ID" value="CAH1249758.1"/>
    <property type="molecule type" value="Genomic_DNA"/>
</dbReference>
<dbReference type="PANTHER" id="PTHR24366:SF167">
    <property type="match status" value="1"/>
</dbReference>
<keyword evidence="5" id="KW-1185">Reference proteome</keyword>
<proteinExistence type="predicted"/>
<evidence type="ECO:0000256" key="1">
    <source>
        <dbReference type="ARBA" id="ARBA00022614"/>
    </source>
</evidence>
<dbReference type="PANTHER" id="PTHR24366">
    <property type="entry name" value="IG(IMMUNOGLOBULIN) AND LRR(LEUCINE RICH REPEAT) DOMAINS"/>
    <property type="match status" value="1"/>
</dbReference>
<evidence type="ECO:0000256" key="2">
    <source>
        <dbReference type="ARBA" id="ARBA00022737"/>
    </source>
</evidence>
<feature type="region of interest" description="Disordered" evidence="3">
    <location>
        <begin position="282"/>
        <end position="322"/>
    </location>
</feature>
<dbReference type="Pfam" id="PF13855">
    <property type="entry name" value="LRR_8"/>
    <property type="match status" value="1"/>
</dbReference>
<reference evidence="4" key="1">
    <citation type="submission" date="2022-01" db="EMBL/GenBank/DDBJ databases">
        <authorList>
            <person name="Braso-Vives M."/>
        </authorList>
    </citation>
    <scope>NUCLEOTIDE SEQUENCE</scope>
</reference>